<dbReference type="InterPro" id="IPR036163">
    <property type="entry name" value="HMA_dom_sf"/>
</dbReference>
<dbReference type="InterPro" id="IPR006121">
    <property type="entry name" value="HMA_dom"/>
</dbReference>
<feature type="compositionally biased region" description="Basic and acidic residues" evidence="6">
    <location>
        <begin position="137"/>
        <end position="147"/>
    </location>
</feature>
<evidence type="ECO:0000313" key="9">
    <source>
        <dbReference type="Proteomes" id="UP001159364"/>
    </source>
</evidence>
<feature type="region of interest" description="Disordered" evidence="6">
    <location>
        <begin position="98"/>
        <end position="147"/>
    </location>
</feature>
<dbReference type="Gene3D" id="3.30.70.100">
    <property type="match status" value="1"/>
</dbReference>
<dbReference type="PANTHER" id="PTHR45868:SF83">
    <property type="entry name" value="HEAVY METAL-ASSOCIATED ISOPRENYLATED PLANT PROTEIN 33"/>
    <property type="match status" value="1"/>
</dbReference>
<comment type="similarity">
    <text evidence="5">Belongs to the HIPP family.</text>
</comment>
<feature type="compositionally biased region" description="Low complexity" evidence="6">
    <location>
        <begin position="311"/>
        <end position="327"/>
    </location>
</feature>
<dbReference type="PANTHER" id="PTHR45868">
    <property type="entry name" value="HEAVY METAL-ASSOCIATED ISOPRENYLATED PLANT PROTEIN 33-RELATED"/>
    <property type="match status" value="1"/>
</dbReference>
<name>A0AAV8U263_9ROSI</name>
<evidence type="ECO:0000256" key="1">
    <source>
        <dbReference type="ARBA" id="ARBA00022481"/>
    </source>
</evidence>
<reference evidence="8 9" key="1">
    <citation type="submission" date="2021-09" db="EMBL/GenBank/DDBJ databases">
        <title>Genomic insights and catalytic innovation underlie evolution of tropane alkaloids biosynthesis.</title>
        <authorList>
            <person name="Wang Y.-J."/>
            <person name="Tian T."/>
            <person name="Huang J.-P."/>
            <person name="Huang S.-X."/>
        </authorList>
    </citation>
    <scope>NUCLEOTIDE SEQUENCE [LARGE SCALE GENOMIC DNA]</scope>
    <source>
        <strain evidence="8">KIB-2018</strain>
        <tissue evidence="8">Leaf</tissue>
    </source>
</reference>
<dbReference type="SUPFAM" id="SSF55008">
    <property type="entry name" value="HMA, heavy metal-associated domain"/>
    <property type="match status" value="1"/>
</dbReference>
<organism evidence="8 9">
    <name type="scientific">Erythroxylum novogranatense</name>
    <dbReference type="NCBI Taxonomy" id="1862640"/>
    <lineage>
        <taxon>Eukaryota</taxon>
        <taxon>Viridiplantae</taxon>
        <taxon>Streptophyta</taxon>
        <taxon>Embryophyta</taxon>
        <taxon>Tracheophyta</taxon>
        <taxon>Spermatophyta</taxon>
        <taxon>Magnoliopsida</taxon>
        <taxon>eudicotyledons</taxon>
        <taxon>Gunneridae</taxon>
        <taxon>Pentapetalae</taxon>
        <taxon>rosids</taxon>
        <taxon>fabids</taxon>
        <taxon>Malpighiales</taxon>
        <taxon>Erythroxylaceae</taxon>
        <taxon>Erythroxylum</taxon>
    </lineage>
</organism>
<feature type="compositionally biased region" description="Polar residues" evidence="6">
    <location>
        <begin position="121"/>
        <end position="135"/>
    </location>
</feature>
<evidence type="ECO:0000256" key="4">
    <source>
        <dbReference type="ARBA" id="ARBA00023289"/>
    </source>
</evidence>
<dbReference type="CDD" id="cd00371">
    <property type="entry name" value="HMA"/>
    <property type="match status" value="1"/>
</dbReference>
<feature type="region of interest" description="Disordered" evidence="6">
    <location>
        <begin position="226"/>
        <end position="245"/>
    </location>
</feature>
<proteinExistence type="inferred from homology"/>
<protein>
    <recommendedName>
        <fullName evidence="7">HMA domain-containing protein</fullName>
    </recommendedName>
</protein>
<keyword evidence="4" id="KW-0636">Prenylation</keyword>
<evidence type="ECO:0000256" key="2">
    <source>
        <dbReference type="ARBA" id="ARBA00022723"/>
    </source>
</evidence>
<dbReference type="GO" id="GO:0046872">
    <property type="term" value="F:metal ion binding"/>
    <property type="evidence" value="ECO:0007669"/>
    <property type="project" value="UniProtKB-KW"/>
</dbReference>
<evidence type="ECO:0000256" key="6">
    <source>
        <dbReference type="SAM" id="MobiDB-lite"/>
    </source>
</evidence>
<accession>A0AAV8U263</accession>
<feature type="region of interest" description="Disordered" evidence="6">
    <location>
        <begin position="251"/>
        <end position="356"/>
    </location>
</feature>
<evidence type="ECO:0000256" key="5">
    <source>
        <dbReference type="ARBA" id="ARBA00024045"/>
    </source>
</evidence>
<dbReference type="Proteomes" id="UP001159364">
    <property type="component" value="Linkage Group LG02"/>
</dbReference>
<keyword evidence="2" id="KW-0479">Metal-binding</keyword>
<feature type="compositionally biased region" description="Polar residues" evidence="6">
    <location>
        <begin position="347"/>
        <end position="356"/>
    </location>
</feature>
<dbReference type="AlphaFoldDB" id="A0AAV8U263"/>
<feature type="compositionally biased region" description="Basic and acidic residues" evidence="6">
    <location>
        <begin position="255"/>
        <end position="291"/>
    </location>
</feature>
<keyword evidence="9" id="KW-1185">Reference proteome</keyword>
<dbReference type="EMBL" id="JAIWQS010000002">
    <property type="protein sequence ID" value="KAJ8771993.1"/>
    <property type="molecule type" value="Genomic_DNA"/>
</dbReference>
<feature type="compositionally biased region" description="Basic and acidic residues" evidence="6">
    <location>
        <begin position="231"/>
        <end position="244"/>
    </location>
</feature>
<dbReference type="Pfam" id="PF00403">
    <property type="entry name" value="HMA"/>
    <property type="match status" value="1"/>
</dbReference>
<sequence length="492" mass="53348">MSKREVSKTQSCTLRVNIQCHCDGCKTKIKKLLQKIDGVYTVSVNADQGKVTVTGNVDSSKLIKRLEKSGKHAELWGGGQRGFNNSQNLSNNQFRDLQFESGKGGNKDNKSQHKGGKGQHRQMQQFKGSKDQNLPQKDPKSVRFNLHEYTDASDYDFDDDEEEFGHGQGQAHAYRLPNKVMPMMGKGFGMINGPAFGDERDGGGGNDKKGIGAIEIPMGKGFGMINGPAFGDERDGGGGNDKKGIGAIEIPVVMKSKDGKNGNVSKKDGDGKNGHASKKDDVKNVGKEKKGSKGLGRFLGFGKKSKSRADGTTTKGTDTSNGTANSLGVGGGGNNKYKNRSKKSGSQNDGVHDTTNSKIKQGYEHEMDGVINGGGGPKNVGHMGFMSSDAYDRMPYNNVQPAVKGLPTINGGYYQAMDPINPYNQHQHYMTAMMNQHQQRQQQQQGDMFQPMMYARPHPAVNYMPPPMPVPPGADPFTHIFSDENANSCTIM</sequence>
<feature type="domain" description="HMA" evidence="7">
    <location>
        <begin position="9"/>
        <end position="74"/>
    </location>
</feature>
<keyword evidence="3" id="KW-0449">Lipoprotein</keyword>
<gene>
    <name evidence="8" type="ORF">K2173_027170</name>
</gene>
<evidence type="ECO:0000259" key="7">
    <source>
        <dbReference type="PROSITE" id="PS50846"/>
    </source>
</evidence>
<dbReference type="PROSITE" id="PS50846">
    <property type="entry name" value="HMA_2"/>
    <property type="match status" value="1"/>
</dbReference>
<evidence type="ECO:0000313" key="8">
    <source>
        <dbReference type="EMBL" id="KAJ8771993.1"/>
    </source>
</evidence>
<comment type="caution">
    <text evidence="8">The sequence shown here is derived from an EMBL/GenBank/DDBJ whole genome shotgun (WGS) entry which is preliminary data.</text>
</comment>
<evidence type="ECO:0000256" key="3">
    <source>
        <dbReference type="ARBA" id="ARBA00023288"/>
    </source>
</evidence>
<keyword evidence="1" id="KW-0488">Methylation</keyword>